<sequence>MTDQPPPTRPPGPVAAASFASSFDRFAVSPLLVLVATDLGATLAQALAVASAYFLAYGVSQPLWGVLSDRFGRVRLMRTALVGAALAGLLSALAPTLGLLVAARALTGAAFGAVVPTSLTYVGDTVDEEHRQPALSDLMAAMAVGTALATAVAGLLGDLAGWRTVFALPAVFALGCSAALRSVPEPHREPGGGALRTMLESVRHRWVLVVLLLALAEGAITLGVLTLLAPSLQAQGASAGTAGLATAAYGASVVLTTRLVRVLTRRIPMTGLMAVGGSAVAIGYAVLAVRVSVPTVLVAAALIGVSWAFLHTSLQTWATVVLPHARGTVVSLFAASLFAGSSLGTWAAGPWSQHDRWALLFGVAAASAALLTLVSVGARRTYPAPAARSAR</sequence>
<evidence type="ECO:0000256" key="5">
    <source>
        <dbReference type="ARBA" id="ARBA00023136"/>
    </source>
</evidence>
<dbReference type="Pfam" id="PF07690">
    <property type="entry name" value="MFS_1"/>
    <property type="match status" value="1"/>
</dbReference>
<feature type="transmembrane region" description="Helical" evidence="6">
    <location>
        <begin position="206"/>
        <end position="229"/>
    </location>
</feature>
<feature type="transmembrane region" description="Helical" evidence="6">
    <location>
        <begin position="134"/>
        <end position="156"/>
    </location>
</feature>
<dbReference type="SUPFAM" id="SSF103473">
    <property type="entry name" value="MFS general substrate transporter"/>
    <property type="match status" value="1"/>
</dbReference>
<dbReference type="Proteomes" id="UP000319516">
    <property type="component" value="Unassembled WGS sequence"/>
</dbReference>
<proteinExistence type="predicted"/>
<organism evidence="8 9">
    <name type="scientific">Ornithinicoccus hortensis</name>
    <dbReference type="NCBI Taxonomy" id="82346"/>
    <lineage>
        <taxon>Bacteria</taxon>
        <taxon>Bacillati</taxon>
        <taxon>Actinomycetota</taxon>
        <taxon>Actinomycetes</taxon>
        <taxon>Micrococcales</taxon>
        <taxon>Intrasporangiaceae</taxon>
        <taxon>Ornithinicoccus</taxon>
    </lineage>
</organism>
<dbReference type="InterPro" id="IPR050189">
    <property type="entry name" value="MFS_Efflux_Transporters"/>
</dbReference>
<feature type="transmembrane region" description="Helical" evidence="6">
    <location>
        <begin position="357"/>
        <end position="378"/>
    </location>
</feature>
<dbReference type="GO" id="GO:0022857">
    <property type="term" value="F:transmembrane transporter activity"/>
    <property type="evidence" value="ECO:0007669"/>
    <property type="project" value="InterPro"/>
</dbReference>
<dbReference type="InterPro" id="IPR036259">
    <property type="entry name" value="MFS_trans_sf"/>
</dbReference>
<evidence type="ECO:0000256" key="6">
    <source>
        <dbReference type="SAM" id="Phobius"/>
    </source>
</evidence>
<dbReference type="PANTHER" id="PTHR43124">
    <property type="entry name" value="PURINE EFFLUX PUMP PBUE"/>
    <property type="match status" value="1"/>
</dbReference>
<dbReference type="Gene3D" id="1.20.1250.20">
    <property type="entry name" value="MFS general substrate transporter like domains"/>
    <property type="match status" value="1"/>
</dbReference>
<feature type="transmembrane region" description="Helical" evidence="6">
    <location>
        <begin position="297"/>
        <end position="322"/>
    </location>
</feature>
<gene>
    <name evidence="8" type="ORF">FB467_0264</name>
</gene>
<dbReference type="InterPro" id="IPR020846">
    <property type="entry name" value="MFS_dom"/>
</dbReference>
<evidence type="ECO:0000256" key="1">
    <source>
        <dbReference type="ARBA" id="ARBA00004651"/>
    </source>
</evidence>
<feature type="transmembrane region" description="Helical" evidence="6">
    <location>
        <begin position="241"/>
        <end position="260"/>
    </location>
</feature>
<dbReference type="InterPro" id="IPR011701">
    <property type="entry name" value="MFS"/>
</dbReference>
<dbReference type="EMBL" id="VFOP01000001">
    <property type="protein sequence ID" value="TQL49199.1"/>
    <property type="molecule type" value="Genomic_DNA"/>
</dbReference>
<dbReference type="PANTHER" id="PTHR43124:SF3">
    <property type="entry name" value="CHLORAMPHENICOL EFFLUX PUMP RV0191"/>
    <property type="match status" value="1"/>
</dbReference>
<dbReference type="AlphaFoldDB" id="A0A542YM79"/>
<keyword evidence="5 6" id="KW-0472">Membrane</keyword>
<protein>
    <submittedName>
        <fullName evidence="8">Putative MFS family arabinose efflux permease</fullName>
    </submittedName>
</protein>
<evidence type="ECO:0000256" key="4">
    <source>
        <dbReference type="ARBA" id="ARBA00022989"/>
    </source>
</evidence>
<dbReference type="OrthoDB" id="106589at2"/>
<keyword evidence="2" id="KW-1003">Cell membrane</keyword>
<keyword evidence="3 6" id="KW-0812">Transmembrane</keyword>
<keyword evidence="4 6" id="KW-1133">Transmembrane helix</keyword>
<feature type="transmembrane region" description="Helical" evidence="6">
    <location>
        <begin position="272"/>
        <end position="291"/>
    </location>
</feature>
<evidence type="ECO:0000313" key="9">
    <source>
        <dbReference type="Proteomes" id="UP000319516"/>
    </source>
</evidence>
<dbReference type="PROSITE" id="PS50850">
    <property type="entry name" value="MFS"/>
    <property type="match status" value="1"/>
</dbReference>
<feature type="transmembrane region" description="Helical" evidence="6">
    <location>
        <begin position="329"/>
        <end position="351"/>
    </location>
</feature>
<comment type="subcellular location">
    <subcellularLocation>
        <location evidence="1">Cell membrane</location>
        <topology evidence="1">Multi-pass membrane protein</topology>
    </subcellularLocation>
</comment>
<reference evidence="8 9" key="1">
    <citation type="submission" date="2019-06" db="EMBL/GenBank/DDBJ databases">
        <title>Sequencing the genomes of 1000 actinobacteria strains.</title>
        <authorList>
            <person name="Klenk H.-P."/>
        </authorList>
    </citation>
    <scope>NUCLEOTIDE SEQUENCE [LARGE SCALE GENOMIC DNA]</scope>
    <source>
        <strain evidence="8 9">DSM 12335</strain>
    </source>
</reference>
<evidence type="ECO:0000259" key="7">
    <source>
        <dbReference type="PROSITE" id="PS50850"/>
    </source>
</evidence>
<name>A0A542YM79_9MICO</name>
<accession>A0A542YM79</accession>
<dbReference type="GO" id="GO:0005886">
    <property type="term" value="C:plasma membrane"/>
    <property type="evidence" value="ECO:0007669"/>
    <property type="project" value="UniProtKB-SubCell"/>
</dbReference>
<evidence type="ECO:0000256" key="3">
    <source>
        <dbReference type="ARBA" id="ARBA00022692"/>
    </source>
</evidence>
<evidence type="ECO:0000313" key="8">
    <source>
        <dbReference type="EMBL" id="TQL49199.1"/>
    </source>
</evidence>
<keyword evidence="9" id="KW-1185">Reference proteome</keyword>
<feature type="domain" description="Major facilitator superfamily (MFS) profile" evidence="7">
    <location>
        <begin position="10"/>
        <end position="380"/>
    </location>
</feature>
<comment type="caution">
    <text evidence="8">The sequence shown here is derived from an EMBL/GenBank/DDBJ whole genome shotgun (WGS) entry which is preliminary data.</text>
</comment>
<feature type="transmembrane region" description="Helical" evidence="6">
    <location>
        <begin position="76"/>
        <end position="95"/>
    </location>
</feature>
<evidence type="ECO:0000256" key="2">
    <source>
        <dbReference type="ARBA" id="ARBA00022475"/>
    </source>
</evidence>
<dbReference type="RefSeq" id="WP_141783484.1">
    <property type="nucleotide sequence ID" value="NZ_BAAAIK010000003.1"/>
</dbReference>